<protein>
    <submittedName>
        <fullName evidence="1">Uncharacterized protein</fullName>
    </submittedName>
</protein>
<dbReference type="GeneID" id="36284839"/>
<dbReference type="Proteomes" id="UP000077154">
    <property type="component" value="Unassembled WGS sequence"/>
</dbReference>
<accession>A0A177AKW5</accession>
<organism evidence="1">
    <name type="scientific">Pseudogymnoascus destructans</name>
    <dbReference type="NCBI Taxonomy" id="655981"/>
    <lineage>
        <taxon>Eukaryota</taxon>
        <taxon>Fungi</taxon>
        <taxon>Dikarya</taxon>
        <taxon>Ascomycota</taxon>
        <taxon>Pezizomycotina</taxon>
        <taxon>Leotiomycetes</taxon>
        <taxon>Thelebolales</taxon>
        <taxon>Thelebolaceae</taxon>
        <taxon>Pseudogymnoascus</taxon>
    </lineage>
</organism>
<dbReference type="EMBL" id="KV441388">
    <property type="protein sequence ID" value="OAF62142.1"/>
    <property type="molecule type" value="Genomic_DNA"/>
</dbReference>
<proteinExistence type="predicted"/>
<dbReference type="VEuPathDB" id="FungiDB:GMDG_05337"/>
<dbReference type="RefSeq" id="XP_024327415.1">
    <property type="nucleotide sequence ID" value="XM_024465425.1"/>
</dbReference>
<gene>
    <name evidence="1" type="ORF">VC83_01751</name>
</gene>
<dbReference type="AlphaFoldDB" id="A0A177AKW5"/>
<sequence>MCDGRGSINCLCLRSLSRVFSDQVWHSSNDCPKQQKSSVIPAIPASSRTPGILSPNPLFSRSAVGNSGDRRVTDSTRGVRVYHAAAPAASLGIIERFSSLRQALALHCLIRPCQAELEYISIRAYA</sequence>
<reference evidence="1" key="1">
    <citation type="submission" date="2016-03" db="EMBL/GenBank/DDBJ databases">
        <title>Updated assembly of Pseudogymnoascus destructans, the fungus causing white-nose syndrome of bats.</title>
        <authorList>
            <person name="Palmer J.M."/>
            <person name="Drees K.P."/>
            <person name="Foster J.T."/>
            <person name="Lindner D.L."/>
        </authorList>
    </citation>
    <scope>NUCLEOTIDE SEQUENCE [LARGE SCALE GENOMIC DNA]</scope>
    <source>
        <strain evidence="1">20631-21</strain>
    </source>
</reference>
<name>A0A177AKW5_9PEZI</name>
<evidence type="ECO:0000313" key="1">
    <source>
        <dbReference type="EMBL" id="OAF62142.1"/>
    </source>
</evidence>